<keyword evidence="4" id="KW-1185">Reference proteome</keyword>
<dbReference type="InterPro" id="IPR051485">
    <property type="entry name" value="SR-CTD_assoc_factor"/>
</dbReference>
<evidence type="ECO:0000313" key="3">
    <source>
        <dbReference type="EMBL" id="RUS23960.1"/>
    </source>
</evidence>
<dbReference type="Pfam" id="PF00076">
    <property type="entry name" value="RRM_1"/>
    <property type="match status" value="1"/>
</dbReference>
<dbReference type="GO" id="GO:0006396">
    <property type="term" value="P:RNA processing"/>
    <property type="evidence" value="ECO:0007669"/>
    <property type="project" value="InterPro"/>
</dbReference>
<keyword evidence="1" id="KW-0694">RNA-binding</keyword>
<dbReference type="InterPro" id="IPR012677">
    <property type="entry name" value="Nucleotide-bd_a/b_plait_sf"/>
</dbReference>
<feature type="domain" description="RRM" evidence="2">
    <location>
        <begin position="55"/>
        <end position="139"/>
    </location>
</feature>
<dbReference type="AlphaFoldDB" id="A0A433Q2F0"/>
<sequence length="252" mass="28953">MGPGSMTLKAAFETFDKPGSHDTGDTTTTNLYVGNINPLVYCLLFFHATHANTPGVIFLYSLHFSSQTVNEEILCKEFAKYGPIASVKIMWPRTQEEKDRNRNCGFVSFMERKHAEQALRNLDGKELLGYVMRVGWELKEGVRPPPSGLPFNAQMVHPKYTGVPPPGSALMMDREWNHPKFKFLSRSQSPEHVYYRWKLYSILQGDRKNHWRTEPFQMFDEGPWWVPPEIPFDEEVCRILSSSSLSSKCSNL</sequence>
<dbReference type="SMART" id="SM00360">
    <property type="entry name" value="RRM"/>
    <property type="match status" value="1"/>
</dbReference>
<evidence type="ECO:0000313" key="4">
    <source>
        <dbReference type="Proteomes" id="UP000274822"/>
    </source>
</evidence>
<dbReference type="PANTHER" id="PTHR23140:SF0">
    <property type="entry name" value="U2 SNRNP-ASSOCIATED SURP MOTIF-CONTAINING PROTEIN"/>
    <property type="match status" value="1"/>
</dbReference>
<dbReference type="PANTHER" id="PTHR23140">
    <property type="entry name" value="RNA PROCESSING PROTEIN LD23810P"/>
    <property type="match status" value="1"/>
</dbReference>
<proteinExistence type="predicted"/>
<dbReference type="PROSITE" id="PS50102">
    <property type="entry name" value="RRM"/>
    <property type="match status" value="1"/>
</dbReference>
<dbReference type="Gene3D" id="3.30.70.330">
    <property type="match status" value="1"/>
</dbReference>
<dbReference type="InterPro" id="IPR000061">
    <property type="entry name" value="Surp"/>
</dbReference>
<comment type="caution">
    <text evidence="3">The sequence shown here is derived from an EMBL/GenBank/DDBJ whole genome shotgun (WGS) entry which is preliminary data.</text>
</comment>
<dbReference type="Gene3D" id="1.10.10.790">
    <property type="entry name" value="Surp module"/>
    <property type="match status" value="1"/>
</dbReference>
<organism evidence="3 4">
    <name type="scientific">Jimgerdemannia flammicorona</name>
    <dbReference type="NCBI Taxonomy" id="994334"/>
    <lineage>
        <taxon>Eukaryota</taxon>
        <taxon>Fungi</taxon>
        <taxon>Fungi incertae sedis</taxon>
        <taxon>Mucoromycota</taxon>
        <taxon>Mucoromycotina</taxon>
        <taxon>Endogonomycetes</taxon>
        <taxon>Endogonales</taxon>
        <taxon>Endogonaceae</taxon>
        <taxon>Jimgerdemannia</taxon>
    </lineage>
</organism>
<gene>
    <name evidence="3" type="ORF">BC938DRAFT_474338</name>
</gene>
<evidence type="ECO:0000256" key="1">
    <source>
        <dbReference type="PROSITE-ProRule" id="PRU00176"/>
    </source>
</evidence>
<dbReference type="SUPFAM" id="SSF54928">
    <property type="entry name" value="RNA-binding domain, RBD"/>
    <property type="match status" value="1"/>
</dbReference>
<dbReference type="GO" id="GO:0003723">
    <property type="term" value="F:RNA binding"/>
    <property type="evidence" value="ECO:0007669"/>
    <property type="project" value="UniProtKB-UniRule"/>
</dbReference>
<dbReference type="EMBL" id="RBNJ01017829">
    <property type="protein sequence ID" value="RUS23960.1"/>
    <property type="molecule type" value="Genomic_DNA"/>
</dbReference>
<dbReference type="Pfam" id="PF01805">
    <property type="entry name" value="Surp"/>
    <property type="match status" value="1"/>
</dbReference>
<dbReference type="Proteomes" id="UP000274822">
    <property type="component" value="Unassembled WGS sequence"/>
</dbReference>
<dbReference type="SUPFAM" id="SSF109905">
    <property type="entry name" value="Surp module (SWAP domain)"/>
    <property type="match status" value="1"/>
</dbReference>
<dbReference type="InterPro" id="IPR035979">
    <property type="entry name" value="RBD_domain_sf"/>
</dbReference>
<dbReference type="InterPro" id="IPR035967">
    <property type="entry name" value="SWAP/Surp_sf"/>
</dbReference>
<dbReference type="InterPro" id="IPR000504">
    <property type="entry name" value="RRM_dom"/>
</dbReference>
<evidence type="ECO:0000259" key="2">
    <source>
        <dbReference type="PROSITE" id="PS50102"/>
    </source>
</evidence>
<reference evidence="3 4" key="1">
    <citation type="journal article" date="2018" name="New Phytol.">
        <title>Phylogenomics of Endogonaceae and evolution of mycorrhizas within Mucoromycota.</title>
        <authorList>
            <person name="Chang Y."/>
            <person name="Desiro A."/>
            <person name="Na H."/>
            <person name="Sandor L."/>
            <person name="Lipzen A."/>
            <person name="Clum A."/>
            <person name="Barry K."/>
            <person name="Grigoriev I.V."/>
            <person name="Martin F.M."/>
            <person name="Stajich J.E."/>
            <person name="Smith M.E."/>
            <person name="Bonito G."/>
            <person name="Spatafora J.W."/>
        </authorList>
    </citation>
    <scope>NUCLEOTIDE SEQUENCE [LARGE SCALE GENOMIC DNA]</scope>
    <source>
        <strain evidence="3 4">AD002</strain>
    </source>
</reference>
<dbReference type="GO" id="GO:0005634">
    <property type="term" value="C:nucleus"/>
    <property type="evidence" value="ECO:0007669"/>
    <property type="project" value="TreeGrafter"/>
</dbReference>
<accession>A0A433Q2F0</accession>
<name>A0A433Q2F0_9FUNG</name>
<protein>
    <recommendedName>
        <fullName evidence="2">RRM domain-containing protein</fullName>
    </recommendedName>
</protein>